<sequence length="274" mass="29791">MCKEEVTLPENSIIEIIEMKSEMVNGATDFLSPKVSSSEKESVLKGNDMGDGKMGSGIKVETEKNGVVLVSRQAPFLERGGDSKGEDGGPLKLGNGKDFGPVTPFMDREIVEISSSSDQTEQEDAVLGCQTPTESIFDPFAPGPEDLMLAPKKKMTRESKIPLRRQLNFDSCSDSMENVDANASEDAAQEERLLELIYKSFFDLIVSSEVKEISAERLPVESNPSEGSKTPTFLPLLTGVAETCPAAPMRPHASKARRLSPDICRKLDFGANLN</sequence>
<dbReference type="PANTHER" id="PTHR36310">
    <property type="entry name" value="CYCLIN-DEPENDENT PROTEIN KINASE INHIBITOR SMR11"/>
    <property type="match status" value="1"/>
</dbReference>
<accession>A0A8N4F0T4</accession>
<evidence type="ECO:0000313" key="2">
    <source>
        <dbReference type="Proteomes" id="UP000504607"/>
    </source>
</evidence>
<dbReference type="Proteomes" id="UP000504607">
    <property type="component" value="Chromosome 10"/>
</dbReference>
<protein>
    <submittedName>
        <fullName evidence="3">Uncharacterized protein</fullName>
    </submittedName>
</protein>
<feature type="compositionally biased region" description="Basic and acidic residues" evidence="1">
    <location>
        <begin position="37"/>
        <end position="51"/>
    </location>
</feature>
<feature type="region of interest" description="Disordered" evidence="1">
    <location>
        <begin position="32"/>
        <end position="53"/>
    </location>
</feature>
<keyword evidence="2" id="KW-1185">Reference proteome</keyword>
<dbReference type="RefSeq" id="XP_029122635.1">
    <property type="nucleotide sequence ID" value="XM_029266802.1"/>
</dbReference>
<dbReference type="InterPro" id="IPR038971">
    <property type="entry name" value="SMR11/SMR16"/>
</dbReference>
<proteinExistence type="predicted"/>
<organism evidence="2 3">
    <name type="scientific">Elaeis guineensis var. tenera</name>
    <name type="common">Oil palm</name>
    <dbReference type="NCBI Taxonomy" id="51953"/>
    <lineage>
        <taxon>Eukaryota</taxon>
        <taxon>Viridiplantae</taxon>
        <taxon>Streptophyta</taxon>
        <taxon>Embryophyta</taxon>
        <taxon>Tracheophyta</taxon>
        <taxon>Spermatophyta</taxon>
        <taxon>Magnoliopsida</taxon>
        <taxon>Liliopsida</taxon>
        <taxon>Arecaceae</taxon>
        <taxon>Arecoideae</taxon>
        <taxon>Cocoseae</taxon>
        <taxon>Elaeidinae</taxon>
        <taxon>Elaeis</taxon>
    </lineage>
</organism>
<gene>
    <name evidence="3" type="primary">LOC105052334</name>
</gene>
<dbReference type="OrthoDB" id="777328at2759"/>
<evidence type="ECO:0000256" key="1">
    <source>
        <dbReference type="SAM" id="MobiDB-lite"/>
    </source>
</evidence>
<evidence type="ECO:0000313" key="3">
    <source>
        <dbReference type="RefSeq" id="XP_029122635.1"/>
    </source>
</evidence>
<reference evidence="3" key="1">
    <citation type="submission" date="2025-08" db="UniProtKB">
        <authorList>
            <consortium name="RefSeq"/>
        </authorList>
    </citation>
    <scope>IDENTIFICATION</scope>
</reference>
<dbReference type="RefSeq" id="XP_073101149.1">
    <property type="nucleotide sequence ID" value="XM_073245048.1"/>
</dbReference>
<feature type="region of interest" description="Disordered" evidence="1">
    <location>
        <begin position="76"/>
        <end position="99"/>
    </location>
</feature>
<dbReference type="PANTHER" id="PTHR36310:SF1">
    <property type="entry name" value="CYCLIN-DEPENDENT PROTEIN KINASE INHIBITOR SMR11"/>
    <property type="match status" value="1"/>
</dbReference>
<feature type="compositionally biased region" description="Basic and acidic residues" evidence="1">
    <location>
        <begin position="79"/>
        <end position="89"/>
    </location>
</feature>
<dbReference type="GeneID" id="105052334"/>
<name>A0A8N4F0T4_ELAGV</name>
<dbReference type="AlphaFoldDB" id="A0A8N4F0T4"/>